<dbReference type="EMBL" id="MHCC01000002">
    <property type="protein sequence ID" value="OGY14151.1"/>
    <property type="molecule type" value="Genomic_DNA"/>
</dbReference>
<dbReference type="Proteomes" id="UP000178659">
    <property type="component" value="Unassembled WGS sequence"/>
</dbReference>
<dbReference type="AlphaFoldDB" id="A0A1G1VFK3"/>
<name>A0A1G1VFK3_9BACT</name>
<organism evidence="1 2">
    <name type="scientific">Candidatus Blackburnbacteria bacterium RIFCSPLOWO2_01_FULL_40_20</name>
    <dbReference type="NCBI Taxonomy" id="1797519"/>
    <lineage>
        <taxon>Bacteria</taxon>
        <taxon>Candidatus Blackburniibacteriota</taxon>
    </lineage>
</organism>
<accession>A0A1G1VFK3</accession>
<protein>
    <submittedName>
        <fullName evidence="1">Uncharacterized protein</fullName>
    </submittedName>
</protein>
<sequence length="144" mass="15285">MRKDVLAAIVIGVSLGAVVAFGIWRAKSYLSPKQISPISAQQTTLPTPQDQAQANSDLVITQPEDNTVTNSDKVTIKGSAIPKSTVVIVSNSDEAIVEADQYGSFEQEIALDGGPNEINVTSYDDQGNESAQELTVVYSTEVGQ</sequence>
<evidence type="ECO:0000313" key="1">
    <source>
        <dbReference type="EMBL" id="OGY14151.1"/>
    </source>
</evidence>
<evidence type="ECO:0000313" key="2">
    <source>
        <dbReference type="Proteomes" id="UP000178659"/>
    </source>
</evidence>
<reference evidence="1 2" key="1">
    <citation type="journal article" date="2016" name="Nat. Commun.">
        <title>Thousands of microbial genomes shed light on interconnected biogeochemical processes in an aquifer system.</title>
        <authorList>
            <person name="Anantharaman K."/>
            <person name="Brown C.T."/>
            <person name="Hug L.A."/>
            <person name="Sharon I."/>
            <person name="Castelle C.J."/>
            <person name="Probst A.J."/>
            <person name="Thomas B.C."/>
            <person name="Singh A."/>
            <person name="Wilkins M.J."/>
            <person name="Karaoz U."/>
            <person name="Brodie E.L."/>
            <person name="Williams K.H."/>
            <person name="Hubbard S.S."/>
            <person name="Banfield J.F."/>
        </authorList>
    </citation>
    <scope>NUCLEOTIDE SEQUENCE [LARGE SCALE GENOMIC DNA]</scope>
</reference>
<gene>
    <name evidence="1" type="ORF">A3A77_04805</name>
</gene>
<dbReference type="Pfam" id="PF09136">
    <property type="entry name" value="Glucodextran_B"/>
    <property type="match status" value="1"/>
</dbReference>
<dbReference type="InterPro" id="IPR013783">
    <property type="entry name" value="Ig-like_fold"/>
</dbReference>
<dbReference type="Gene3D" id="2.60.40.10">
    <property type="entry name" value="Immunoglobulins"/>
    <property type="match status" value="1"/>
</dbReference>
<proteinExistence type="predicted"/>
<comment type="caution">
    <text evidence="1">The sequence shown here is derived from an EMBL/GenBank/DDBJ whole genome shotgun (WGS) entry which is preliminary data.</text>
</comment>